<feature type="region of interest" description="Disordered" evidence="1">
    <location>
        <begin position="63"/>
        <end position="100"/>
    </location>
</feature>
<accession>A0ABD5Y7G8</accession>
<dbReference type="AlphaFoldDB" id="A0ABD5Y7G8"/>
<evidence type="ECO:0000313" key="3">
    <source>
        <dbReference type="Proteomes" id="UP001596432"/>
    </source>
</evidence>
<evidence type="ECO:0000313" key="2">
    <source>
        <dbReference type="EMBL" id="MFC7141452.1"/>
    </source>
</evidence>
<organism evidence="2 3">
    <name type="scientific">Halosimplex aquaticum</name>
    <dbReference type="NCBI Taxonomy" id="3026162"/>
    <lineage>
        <taxon>Archaea</taxon>
        <taxon>Methanobacteriati</taxon>
        <taxon>Methanobacteriota</taxon>
        <taxon>Stenosarchaea group</taxon>
        <taxon>Halobacteria</taxon>
        <taxon>Halobacteriales</taxon>
        <taxon>Haloarculaceae</taxon>
        <taxon>Halosimplex</taxon>
    </lineage>
</organism>
<name>A0ABD5Y7G8_9EURY</name>
<comment type="caution">
    <text evidence="2">The sequence shown here is derived from an EMBL/GenBank/DDBJ whole genome shotgun (WGS) entry which is preliminary data.</text>
</comment>
<gene>
    <name evidence="2" type="ORF">ACFQMA_16635</name>
</gene>
<sequence>MTDAEPVVKRADCPYEGCSADGRVVVPGGVVVVTTATTSGGTAEPYDGIVYGHCPDHEFYAYYRAPGDGDGDGDGDAAEASSDRGPTDEGPGDDGSVATE</sequence>
<proteinExistence type="predicted"/>
<protein>
    <submittedName>
        <fullName evidence="2">Uncharacterized protein</fullName>
    </submittedName>
</protein>
<keyword evidence="3" id="KW-1185">Reference proteome</keyword>
<evidence type="ECO:0000256" key="1">
    <source>
        <dbReference type="SAM" id="MobiDB-lite"/>
    </source>
</evidence>
<dbReference type="GeneID" id="78821765"/>
<dbReference type="RefSeq" id="WP_274322533.1">
    <property type="nucleotide sequence ID" value="NZ_CP118158.1"/>
</dbReference>
<dbReference type="Proteomes" id="UP001596432">
    <property type="component" value="Unassembled WGS sequence"/>
</dbReference>
<reference evidence="2 3" key="1">
    <citation type="journal article" date="2019" name="Int. J. Syst. Evol. Microbiol.">
        <title>The Global Catalogue of Microorganisms (GCM) 10K type strain sequencing project: providing services to taxonomists for standard genome sequencing and annotation.</title>
        <authorList>
            <consortium name="The Broad Institute Genomics Platform"/>
            <consortium name="The Broad Institute Genome Sequencing Center for Infectious Disease"/>
            <person name="Wu L."/>
            <person name="Ma J."/>
        </authorList>
    </citation>
    <scope>NUCLEOTIDE SEQUENCE [LARGE SCALE GENOMIC DNA]</scope>
    <source>
        <strain evidence="2 3">XZYJT29</strain>
    </source>
</reference>
<dbReference type="EMBL" id="JBHTAS010000001">
    <property type="protein sequence ID" value="MFC7141452.1"/>
    <property type="molecule type" value="Genomic_DNA"/>
</dbReference>